<dbReference type="PROSITE" id="PS51257">
    <property type="entry name" value="PROKAR_LIPOPROTEIN"/>
    <property type="match status" value="1"/>
</dbReference>
<accession>A0A022PF06</accession>
<comment type="caution">
    <text evidence="2">The sequence shown here is derived from an EMBL/GenBank/DDBJ whole genome shotgun (WGS) entry which is preliminary data.</text>
</comment>
<dbReference type="Pfam" id="PF03891">
    <property type="entry name" value="DUF333"/>
    <property type="match status" value="1"/>
</dbReference>
<feature type="chain" id="PRO_5001506421" evidence="1">
    <location>
        <begin position="26"/>
        <end position="105"/>
    </location>
</feature>
<dbReference type="InterPro" id="IPR005590">
    <property type="entry name" value="DUF333"/>
</dbReference>
<keyword evidence="3" id="KW-1185">Reference proteome</keyword>
<dbReference type="EMBL" id="JFGV01000051">
    <property type="protein sequence ID" value="EYU14306.1"/>
    <property type="molecule type" value="Genomic_DNA"/>
</dbReference>
<evidence type="ECO:0000256" key="1">
    <source>
        <dbReference type="SAM" id="SignalP"/>
    </source>
</evidence>
<gene>
    <name evidence="2" type="ORF">BA1DRAFT_03159</name>
</gene>
<evidence type="ECO:0000313" key="3">
    <source>
        <dbReference type="Proteomes" id="UP000023464"/>
    </source>
</evidence>
<name>A0A022PF06_9GAMM</name>
<dbReference type="PATRIC" id="fig|1393736.3.peg.3234"/>
<proteinExistence type="predicted"/>
<sequence length="105" mass="11073">MLNVSNKKRCQTVLLGVLFSIAVLAGCSSQAGKTSIQYQRIQYSQPGNSQSEVALRDNARAICSYAGGIPALAIQLNGAQIPVCQLANGKRCDERALLQGSCVSS</sequence>
<dbReference type="Proteomes" id="UP000023464">
    <property type="component" value="Unassembled WGS sequence"/>
</dbReference>
<feature type="signal peptide" evidence="1">
    <location>
        <begin position="1"/>
        <end position="25"/>
    </location>
</feature>
<keyword evidence="1" id="KW-0732">Signal</keyword>
<organism evidence="2 3">
    <name type="scientific">Photorhabdus aegyptia</name>
    <dbReference type="NCBI Taxonomy" id="2805098"/>
    <lineage>
        <taxon>Bacteria</taxon>
        <taxon>Pseudomonadati</taxon>
        <taxon>Pseudomonadota</taxon>
        <taxon>Gammaproteobacteria</taxon>
        <taxon>Enterobacterales</taxon>
        <taxon>Morganellaceae</taxon>
        <taxon>Photorhabdus</taxon>
    </lineage>
</organism>
<dbReference type="RefSeq" id="WP_036780784.1">
    <property type="nucleotide sequence ID" value="NZ_CAWLTM010000064.1"/>
</dbReference>
<dbReference type="AlphaFoldDB" id="A0A022PF06"/>
<reference evidence="2 3" key="1">
    <citation type="submission" date="2014-03" db="EMBL/GenBank/DDBJ databases">
        <title>Draft Genome of Photorhabdus luminescens BA1, an Egyptian Isolate.</title>
        <authorList>
            <person name="Ghazal S."/>
            <person name="Hurst S.G.IV."/>
            <person name="Morris K."/>
            <person name="Thomas K."/>
            <person name="Tisa L.S."/>
        </authorList>
    </citation>
    <scope>NUCLEOTIDE SEQUENCE [LARGE SCALE GENOMIC DNA]</scope>
    <source>
        <strain evidence="2 3">BA1</strain>
    </source>
</reference>
<evidence type="ECO:0000313" key="2">
    <source>
        <dbReference type="EMBL" id="EYU14306.1"/>
    </source>
</evidence>
<protein>
    <submittedName>
        <fullName evidence="2">Putative hemolysin</fullName>
    </submittedName>
</protein>